<keyword evidence="2" id="KW-1185">Reference proteome</keyword>
<dbReference type="RefSeq" id="WP_379790455.1">
    <property type="nucleotide sequence ID" value="NZ_JBHSQB010000004.1"/>
</dbReference>
<proteinExistence type="predicted"/>
<protein>
    <submittedName>
        <fullName evidence="1">Uncharacterized protein</fullName>
    </submittedName>
</protein>
<evidence type="ECO:0000313" key="1">
    <source>
        <dbReference type="EMBL" id="MFC6095787.1"/>
    </source>
</evidence>
<dbReference type="Proteomes" id="UP001596287">
    <property type="component" value="Unassembled WGS sequence"/>
</dbReference>
<gene>
    <name evidence="1" type="ORF">ACFPVY_03940</name>
</gene>
<accession>A0ABW1PLE9</accession>
<organism evidence="1 2">
    <name type="scientific">Flavobacterium qiangtangense</name>
    <dbReference type="NCBI Taxonomy" id="1442595"/>
    <lineage>
        <taxon>Bacteria</taxon>
        <taxon>Pseudomonadati</taxon>
        <taxon>Bacteroidota</taxon>
        <taxon>Flavobacteriia</taxon>
        <taxon>Flavobacteriales</taxon>
        <taxon>Flavobacteriaceae</taxon>
        <taxon>Flavobacterium</taxon>
    </lineage>
</organism>
<sequence>MRYSSGTIIQSYIDKGKIGNIKQDDVELTFIELRMQLLKMDEDNKNICVNLLKQFIDGGKNDNLKCILDV</sequence>
<comment type="caution">
    <text evidence="1">The sequence shown here is derived from an EMBL/GenBank/DDBJ whole genome shotgun (WGS) entry which is preliminary data.</text>
</comment>
<name>A0ABW1PLE9_9FLAO</name>
<evidence type="ECO:0000313" key="2">
    <source>
        <dbReference type="Proteomes" id="UP001596287"/>
    </source>
</evidence>
<reference evidence="2" key="1">
    <citation type="journal article" date="2019" name="Int. J. Syst. Evol. Microbiol.">
        <title>The Global Catalogue of Microorganisms (GCM) 10K type strain sequencing project: providing services to taxonomists for standard genome sequencing and annotation.</title>
        <authorList>
            <consortium name="The Broad Institute Genomics Platform"/>
            <consortium name="The Broad Institute Genome Sequencing Center for Infectious Disease"/>
            <person name="Wu L."/>
            <person name="Ma J."/>
        </authorList>
    </citation>
    <scope>NUCLEOTIDE SEQUENCE [LARGE SCALE GENOMIC DNA]</scope>
    <source>
        <strain evidence="2">CCUG 49679</strain>
    </source>
</reference>
<dbReference type="EMBL" id="JBHSQB010000004">
    <property type="protein sequence ID" value="MFC6095787.1"/>
    <property type="molecule type" value="Genomic_DNA"/>
</dbReference>